<keyword evidence="2" id="KW-0378">Hydrolase</keyword>
<dbReference type="Pfam" id="PF00734">
    <property type="entry name" value="CBM_1"/>
    <property type="match status" value="1"/>
</dbReference>
<dbReference type="InterPro" id="IPR035971">
    <property type="entry name" value="CBD_sf"/>
</dbReference>
<evidence type="ECO:0000256" key="2">
    <source>
        <dbReference type="ARBA" id="ARBA00022801"/>
    </source>
</evidence>
<protein>
    <recommendedName>
        <fullName evidence="5">CBM1 domain-containing protein</fullName>
    </recommendedName>
</protein>
<keyword evidence="1 4" id="KW-0732">Signal</keyword>
<dbReference type="Pfam" id="PF16010">
    <property type="entry name" value="CDH-cyt"/>
    <property type="match status" value="1"/>
</dbReference>
<evidence type="ECO:0000259" key="5">
    <source>
        <dbReference type="PROSITE" id="PS51164"/>
    </source>
</evidence>
<dbReference type="Gene3D" id="2.60.40.1210">
    <property type="entry name" value="Cellobiose dehydrogenase, cytochrome domain"/>
    <property type="match status" value="1"/>
</dbReference>
<dbReference type="GO" id="GO:0030248">
    <property type="term" value="F:cellulose binding"/>
    <property type="evidence" value="ECO:0007669"/>
    <property type="project" value="InterPro"/>
</dbReference>
<evidence type="ECO:0000313" key="6">
    <source>
        <dbReference type="EMBL" id="KAK7693739.1"/>
    </source>
</evidence>
<dbReference type="PROSITE" id="PS51164">
    <property type="entry name" value="CBM1_2"/>
    <property type="match status" value="1"/>
</dbReference>
<evidence type="ECO:0000256" key="4">
    <source>
        <dbReference type="SAM" id="SignalP"/>
    </source>
</evidence>
<feature type="signal peptide" evidence="4">
    <location>
        <begin position="1"/>
        <end position="18"/>
    </location>
</feature>
<dbReference type="PANTHER" id="PTHR47797:SF5">
    <property type="entry name" value="CELLOBIOSE DEHYDROGENASE CYTOCHROME DOMAIN-CONTAINING PROTEIN"/>
    <property type="match status" value="1"/>
</dbReference>
<dbReference type="InterPro" id="IPR015920">
    <property type="entry name" value="Cellobiose_DH-like_cyt"/>
</dbReference>
<dbReference type="InterPro" id="IPR000254">
    <property type="entry name" value="CBD"/>
</dbReference>
<dbReference type="GO" id="GO:0005576">
    <property type="term" value="C:extracellular region"/>
    <property type="evidence" value="ECO:0007669"/>
    <property type="project" value="InterPro"/>
</dbReference>
<accession>A0AAW0GRQ7</accession>
<feature type="chain" id="PRO_5043877956" description="CBM1 domain-containing protein" evidence="4">
    <location>
        <begin position="19"/>
        <end position="272"/>
    </location>
</feature>
<evidence type="ECO:0000256" key="3">
    <source>
        <dbReference type="SAM" id="MobiDB-lite"/>
    </source>
</evidence>
<organism evidence="6 7">
    <name type="scientific">Cerrena zonata</name>
    <dbReference type="NCBI Taxonomy" id="2478898"/>
    <lineage>
        <taxon>Eukaryota</taxon>
        <taxon>Fungi</taxon>
        <taxon>Dikarya</taxon>
        <taxon>Basidiomycota</taxon>
        <taxon>Agaricomycotina</taxon>
        <taxon>Agaricomycetes</taxon>
        <taxon>Polyporales</taxon>
        <taxon>Cerrenaceae</taxon>
        <taxon>Cerrena</taxon>
    </lineage>
</organism>
<dbReference type="Proteomes" id="UP001385951">
    <property type="component" value="Unassembled WGS sequence"/>
</dbReference>
<dbReference type="SUPFAM" id="SSF57180">
    <property type="entry name" value="Cellulose-binding domain"/>
    <property type="match status" value="1"/>
</dbReference>
<reference evidence="6 7" key="1">
    <citation type="submission" date="2022-09" db="EMBL/GenBank/DDBJ databases">
        <authorList>
            <person name="Palmer J.M."/>
        </authorList>
    </citation>
    <scope>NUCLEOTIDE SEQUENCE [LARGE SCALE GENOMIC DNA]</scope>
    <source>
        <strain evidence="6 7">DSM 7382</strain>
    </source>
</reference>
<dbReference type="SMART" id="SM00236">
    <property type="entry name" value="fCBD"/>
    <property type="match status" value="1"/>
</dbReference>
<dbReference type="GO" id="GO:0005975">
    <property type="term" value="P:carbohydrate metabolic process"/>
    <property type="evidence" value="ECO:0007669"/>
    <property type="project" value="InterPro"/>
</dbReference>
<dbReference type="PROSITE" id="PS00562">
    <property type="entry name" value="CBM1_1"/>
    <property type="match status" value="1"/>
</dbReference>
<keyword evidence="7" id="KW-1185">Reference proteome</keyword>
<dbReference type="PANTHER" id="PTHR47797">
    <property type="entry name" value="DEHYDROGENASE, PUTATIVE (AFU_ORTHOLOGUE AFUA_8G05805)-RELATED"/>
    <property type="match status" value="1"/>
</dbReference>
<evidence type="ECO:0000313" key="7">
    <source>
        <dbReference type="Proteomes" id="UP001385951"/>
    </source>
</evidence>
<name>A0AAW0GRQ7_9APHY</name>
<dbReference type="CDD" id="cd09630">
    <property type="entry name" value="CDH_like_cytochrome"/>
    <property type="match status" value="1"/>
</dbReference>
<sequence>MTFSQIIGFLALAGAALAQTASQFCDSSSGICFQGYTDPTMNMTVGFVFPPVTTPPSDEYIVQIVAPASYGWTGVSAGGTMANSLLFTLWPYNDQIILGTRWTSDYVLPDPYTGPKITLLPDSTANSTHIKATFRCQNCTVWQDGSMGSGDLTAFQLIAYVASYTTKVADPSDVDSSMQEHDAFNFFGLDLSTVHDDNYSSYISGGAAPSAPAPTSSSPTSTSAPPSTTSSASGASQTAFGQCGGTGWTGPITCASGYTCTKLNDYYSQCTP</sequence>
<evidence type="ECO:0000256" key="1">
    <source>
        <dbReference type="ARBA" id="ARBA00022729"/>
    </source>
</evidence>
<dbReference type="EMBL" id="JASBNA010000003">
    <property type="protein sequence ID" value="KAK7693739.1"/>
    <property type="molecule type" value="Genomic_DNA"/>
</dbReference>
<proteinExistence type="predicted"/>
<feature type="domain" description="CBM1" evidence="5">
    <location>
        <begin position="235"/>
        <end position="271"/>
    </location>
</feature>
<comment type="caution">
    <text evidence="6">The sequence shown here is derived from an EMBL/GenBank/DDBJ whole genome shotgun (WGS) entry which is preliminary data.</text>
</comment>
<feature type="region of interest" description="Disordered" evidence="3">
    <location>
        <begin position="205"/>
        <end position="236"/>
    </location>
</feature>
<dbReference type="GO" id="GO:0016787">
    <property type="term" value="F:hydrolase activity"/>
    <property type="evidence" value="ECO:0007669"/>
    <property type="project" value="UniProtKB-KW"/>
</dbReference>
<gene>
    <name evidence="6" type="ORF">QCA50_003311</name>
</gene>
<dbReference type="SUPFAM" id="SSF49344">
    <property type="entry name" value="CBD9-like"/>
    <property type="match status" value="1"/>
</dbReference>
<dbReference type="AlphaFoldDB" id="A0AAW0GRQ7"/>